<dbReference type="OrthoDB" id="7951431at2759"/>
<keyword evidence="1" id="KW-1185">Reference proteome</keyword>
<reference evidence="2" key="1">
    <citation type="submission" date="2020-12" db="UniProtKB">
        <authorList>
            <consortium name="WormBaseParasite"/>
        </authorList>
    </citation>
    <scope>IDENTIFICATION</scope>
    <source>
        <strain evidence="2">MHco3</strain>
    </source>
</reference>
<name>A0A7I4YEY7_HAECO</name>
<dbReference type="Gene3D" id="3.30.420.10">
    <property type="entry name" value="Ribonuclease H-like superfamily/Ribonuclease H"/>
    <property type="match status" value="1"/>
</dbReference>
<dbReference type="WBParaSite" id="HCON_00093870-00001">
    <property type="protein sequence ID" value="HCON_00093870-00001"/>
    <property type="gene ID" value="HCON_00093870"/>
</dbReference>
<dbReference type="InterPro" id="IPR036397">
    <property type="entry name" value="RNaseH_sf"/>
</dbReference>
<protein>
    <submittedName>
        <fullName evidence="2">DDE_3 domain-containing protein</fullName>
    </submittedName>
</protein>
<dbReference type="OMA" id="FNEWPAR"/>
<dbReference type="AlphaFoldDB" id="A0A7I4YEY7"/>
<dbReference type="PANTHER" id="PTHR46068:SF1">
    <property type="entry name" value="TRANSPOSASE IS30-LIKE HTH DOMAIN-CONTAINING PROTEIN"/>
    <property type="match status" value="1"/>
</dbReference>
<dbReference type="PANTHER" id="PTHR46068">
    <property type="entry name" value="PROTEIN CBG27172"/>
    <property type="match status" value="1"/>
</dbReference>
<accession>A0A7I4YEY7</accession>
<dbReference type="GO" id="GO:0003676">
    <property type="term" value="F:nucleic acid binding"/>
    <property type="evidence" value="ECO:0007669"/>
    <property type="project" value="InterPro"/>
</dbReference>
<proteinExistence type="predicted"/>
<evidence type="ECO:0000313" key="1">
    <source>
        <dbReference type="Proteomes" id="UP000025227"/>
    </source>
</evidence>
<dbReference type="Proteomes" id="UP000025227">
    <property type="component" value="Unplaced"/>
</dbReference>
<sequence length="155" mass="17645">MVFAGITADGKTPLWFVPEGTKVNSRNYLDLLEYKLLSWANSHFGNRFWTFQQDGTPAHRSTTVQQWCKENFPDVIAFNEWPARSPDLNPMDYSVWAVLEAEACSKPHRSLDSLKRALEKVLDKLSVRYLRATVDAFPERPKACVGANGGIFEIH</sequence>
<evidence type="ECO:0000313" key="2">
    <source>
        <dbReference type="WBParaSite" id="HCON_00093870-00001"/>
    </source>
</evidence>
<organism evidence="1 2">
    <name type="scientific">Haemonchus contortus</name>
    <name type="common">Barber pole worm</name>
    <dbReference type="NCBI Taxonomy" id="6289"/>
    <lineage>
        <taxon>Eukaryota</taxon>
        <taxon>Metazoa</taxon>
        <taxon>Ecdysozoa</taxon>
        <taxon>Nematoda</taxon>
        <taxon>Chromadorea</taxon>
        <taxon>Rhabditida</taxon>
        <taxon>Rhabditina</taxon>
        <taxon>Rhabditomorpha</taxon>
        <taxon>Strongyloidea</taxon>
        <taxon>Trichostrongylidae</taxon>
        <taxon>Haemonchus</taxon>
    </lineage>
</organism>